<organism evidence="2 3">
    <name type="scientific">Streptodolium elevatio</name>
    <dbReference type="NCBI Taxonomy" id="3157996"/>
    <lineage>
        <taxon>Bacteria</taxon>
        <taxon>Bacillati</taxon>
        <taxon>Actinomycetota</taxon>
        <taxon>Actinomycetes</taxon>
        <taxon>Kitasatosporales</taxon>
        <taxon>Streptomycetaceae</taxon>
        <taxon>Streptodolium</taxon>
    </lineage>
</organism>
<comment type="caution">
    <text evidence="2">The sequence shown here is derived from an EMBL/GenBank/DDBJ whole genome shotgun (WGS) entry which is preliminary data.</text>
</comment>
<reference evidence="2 3" key="1">
    <citation type="submission" date="2024-06" db="EMBL/GenBank/DDBJ databases">
        <title>The Natural Products Discovery Center: Release of the First 8490 Sequenced Strains for Exploring Actinobacteria Biosynthetic Diversity.</title>
        <authorList>
            <person name="Kalkreuter E."/>
            <person name="Kautsar S.A."/>
            <person name="Yang D."/>
            <person name="Bader C.D."/>
            <person name="Teijaro C.N."/>
            <person name="Fluegel L."/>
            <person name="Davis C.M."/>
            <person name="Simpson J.R."/>
            <person name="Lauterbach L."/>
            <person name="Steele A.D."/>
            <person name="Gui C."/>
            <person name="Meng S."/>
            <person name="Li G."/>
            <person name="Viehrig K."/>
            <person name="Ye F."/>
            <person name="Su P."/>
            <person name="Kiefer A.F."/>
            <person name="Nichols A."/>
            <person name="Cepeda A.J."/>
            <person name="Yan W."/>
            <person name="Fan B."/>
            <person name="Jiang Y."/>
            <person name="Adhikari A."/>
            <person name="Zheng C.-J."/>
            <person name="Schuster L."/>
            <person name="Cowan T.M."/>
            <person name="Smanski M.J."/>
            <person name="Chevrette M.G."/>
            <person name="De Carvalho L.P.S."/>
            <person name="Shen B."/>
        </authorList>
    </citation>
    <scope>NUCLEOTIDE SEQUENCE [LARGE SCALE GENOMIC DNA]</scope>
    <source>
        <strain evidence="2 3">NPDC048946</strain>
    </source>
</reference>
<proteinExistence type="predicted"/>
<keyword evidence="1" id="KW-0732">Signal</keyword>
<dbReference type="Proteomes" id="UP001551482">
    <property type="component" value="Unassembled WGS sequence"/>
</dbReference>
<evidence type="ECO:0000313" key="3">
    <source>
        <dbReference type="Proteomes" id="UP001551482"/>
    </source>
</evidence>
<feature type="chain" id="PRO_5046278351" evidence="1">
    <location>
        <begin position="33"/>
        <end position="489"/>
    </location>
</feature>
<dbReference type="InterPro" id="IPR043777">
    <property type="entry name" value="DUF5719"/>
</dbReference>
<evidence type="ECO:0000256" key="1">
    <source>
        <dbReference type="SAM" id="SignalP"/>
    </source>
</evidence>
<accession>A0ABV3DT46</accession>
<evidence type="ECO:0000313" key="2">
    <source>
        <dbReference type="EMBL" id="MEU8138905.1"/>
    </source>
</evidence>
<gene>
    <name evidence="2" type="ORF">AB0C36_36065</name>
</gene>
<dbReference type="EMBL" id="JBEZFP010000145">
    <property type="protein sequence ID" value="MEU8138905.1"/>
    <property type="molecule type" value="Genomic_DNA"/>
</dbReference>
<protein>
    <submittedName>
        <fullName evidence="2">DUF5719 family protein</fullName>
    </submittedName>
</protein>
<feature type="signal peptide" evidence="1">
    <location>
        <begin position="1"/>
        <end position="32"/>
    </location>
</feature>
<keyword evidence="3" id="KW-1185">Reference proteome</keyword>
<name>A0ABV3DT46_9ACTN</name>
<sequence length="489" mass="49426">MKRTTLSLAAAVAVLAVIVGLATLTRPSSSRAADATPPKQVPVERAEAVCPQVRTLDGASTLYTAYSPGNGSATGGAAKLANLGDKAERGKLDTPGRPGSVAIDGKEVPAVGWGTDGAFAPGFSAQATTRLGNGAGRGLAGVQCQAPGTDQWFVGTSTADNREAYLYLSNSTNVAAQVDVELYGPDGPIAAEGVRGLTFTPGESQNIMLKPLAPNVPVVAVHVLARSGRIAAAVRDQQGIAGNDWLPQAAGSGRSFVVPGLPEDATNVRLTLFGASDTDTDVSIEVVGKASTFKPAGFESALVKRGKVTEVDLGDITKGEASALRLTAARADVLVGVRVTRGTGDTTDVAYLAATPELSGRAVMADNRAGGTLGTVVYLTAPQGAAKVKLTSTAGAEPATAEVDIPAGTTVGVPAPVPAGAAQFALTIEPAAGSGPVHAARMVAEQMDKVPMFTVQGATAARDTVALPTVSGDMSIMVPEEKPESPKKK</sequence>
<dbReference type="RefSeq" id="WP_358362672.1">
    <property type="nucleotide sequence ID" value="NZ_JBEZFP010000145.1"/>
</dbReference>
<dbReference type="Pfam" id="PF18986">
    <property type="entry name" value="DUF5719"/>
    <property type="match status" value="1"/>
</dbReference>